<sequence length="173" mass="18565">MADGTQDSIVELATELTIAWLSNPHTRVGADEVPAFLARMHGAVTGLVTPAPQPEAPEDAEDTPAVSVRKSLASKDHILSMIDGKPYKTLRRHLAGHGLTPDQYRERYNLRPDYPMVAENYSEARRDMAKKIGLGRKPRVAAEPAPAEATPPEAAAPAAAPKRGRRKAGTAAS</sequence>
<gene>
    <name evidence="3" type="ORF">FHS94_003778</name>
</gene>
<feature type="compositionally biased region" description="Low complexity" evidence="2">
    <location>
        <begin position="141"/>
        <end position="161"/>
    </location>
</feature>
<dbReference type="RefSeq" id="WP_184060582.1">
    <property type="nucleotide sequence ID" value="NZ_JACIJK010000017.1"/>
</dbReference>
<reference evidence="3 4" key="1">
    <citation type="submission" date="2020-08" db="EMBL/GenBank/DDBJ databases">
        <title>Genomic Encyclopedia of Type Strains, Phase IV (KMG-IV): sequencing the most valuable type-strain genomes for metagenomic binning, comparative biology and taxonomic classification.</title>
        <authorList>
            <person name="Goeker M."/>
        </authorList>
    </citation>
    <scope>NUCLEOTIDE SEQUENCE [LARGE SCALE GENOMIC DNA]</scope>
    <source>
        <strain evidence="3 4">DSM 100044</strain>
    </source>
</reference>
<organism evidence="3 4">
    <name type="scientific">Sphingomonas aerophila</name>
    <dbReference type="NCBI Taxonomy" id="1344948"/>
    <lineage>
        <taxon>Bacteria</taxon>
        <taxon>Pseudomonadati</taxon>
        <taxon>Pseudomonadota</taxon>
        <taxon>Alphaproteobacteria</taxon>
        <taxon>Sphingomonadales</taxon>
        <taxon>Sphingomonadaceae</taxon>
        <taxon>Sphingomonas</taxon>
    </lineage>
</organism>
<comment type="similarity">
    <text evidence="1">Belongs to the ros/MucR family.</text>
</comment>
<dbReference type="GO" id="GO:0003677">
    <property type="term" value="F:DNA binding"/>
    <property type="evidence" value="ECO:0007669"/>
    <property type="project" value="InterPro"/>
</dbReference>
<comment type="caution">
    <text evidence="3">The sequence shown here is derived from an EMBL/GenBank/DDBJ whole genome shotgun (WGS) entry which is preliminary data.</text>
</comment>
<dbReference type="InterPro" id="IPR008807">
    <property type="entry name" value="ROS_MUCR"/>
</dbReference>
<dbReference type="GO" id="GO:0006355">
    <property type="term" value="P:regulation of DNA-templated transcription"/>
    <property type="evidence" value="ECO:0007669"/>
    <property type="project" value="InterPro"/>
</dbReference>
<evidence type="ECO:0000313" key="3">
    <source>
        <dbReference type="EMBL" id="MBB5716906.1"/>
    </source>
</evidence>
<feature type="region of interest" description="Disordered" evidence="2">
    <location>
        <begin position="135"/>
        <end position="173"/>
    </location>
</feature>
<keyword evidence="4" id="KW-1185">Reference proteome</keyword>
<dbReference type="EMBL" id="JACIJK010000017">
    <property type="protein sequence ID" value="MBB5716906.1"/>
    <property type="molecule type" value="Genomic_DNA"/>
</dbReference>
<evidence type="ECO:0000313" key="4">
    <source>
        <dbReference type="Proteomes" id="UP000546200"/>
    </source>
</evidence>
<dbReference type="Pfam" id="PF05443">
    <property type="entry name" value="ROS_MUCR"/>
    <property type="match status" value="1"/>
</dbReference>
<dbReference type="AlphaFoldDB" id="A0A7W9BHD5"/>
<proteinExistence type="inferred from homology"/>
<dbReference type="Proteomes" id="UP000546200">
    <property type="component" value="Unassembled WGS sequence"/>
</dbReference>
<dbReference type="GO" id="GO:0008270">
    <property type="term" value="F:zinc ion binding"/>
    <property type="evidence" value="ECO:0007669"/>
    <property type="project" value="InterPro"/>
</dbReference>
<name>A0A7W9BHD5_9SPHN</name>
<dbReference type="InterPro" id="IPR041920">
    <property type="entry name" value="ROS/MUCR_sf"/>
</dbReference>
<protein>
    <submittedName>
        <fullName evidence="3">Putative transcriptional regulator</fullName>
    </submittedName>
</protein>
<feature type="compositionally biased region" description="Basic residues" evidence="2">
    <location>
        <begin position="162"/>
        <end position="173"/>
    </location>
</feature>
<evidence type="ECO:0000256" key="1">
    <source>
        <dbReference type="ARBA" id="ARBA00007031"/>
    </source>
</evidence>
<evidence type="ECO:0000256" key="2">
    <source>
        <dbReference type="SAM" id="MobiDB-lite"/>
    </source>
</evidence>
<dbReference type="Gene3D" id="1.10.10.1550">
    <property type="entry name" value="ROS/MUCR transcriptional regulator protein"/>
    <property type="match status" value="1"/>
</dbReference>
<accession>A0A7W9BHD5</accession>